<evidence type="ECO:0000256" key="3">
    <source>
        <dbReference type="ARBA" id="ARBA00022630"/>
    </source>
</evidence>
<protein>
    <submittedName>
        <fullName evidence="7">FAD/FMN-containing dehydrogenase</fullName>
    </submittedName>
</protein>
<keyword evidence="5" id="KW-0560">Oxidoreductase</keyword>
<feature type="domain" description="FAD-binding PCMH-type" evidence="6">
    <location>
        <begin position="45"/>
        <end position="215"/>
    </location>
</feature>
<dbReference type="InterPro" id="IPR016164">
    <property type="entry name" value="FAD-linked_Oxase-like_C"/>
</dbReference>
<dbReference type="Gene3D" id="3.40.462.10">
    <property type="entry name" value="FAD-linked oxidases, C-terminal domain"/>
    <property type="match status" value="1"/>
</dbReference>
<proteinExistence type="inferred from homology"/>
<dbReference type="InterPro" id="IPR036318">
    <property type="entry name" value="FAD-bd_PCMH-like_sf"/>
</dbReference>
<organism evidence="7 8">
    <name type="scientific">Streptoalloteichus hindustanus</name>
    <dbReference type="NCBI Taxonomy" id="2017"/>
    <lineage>
        <taxon>Bacteria</taxon>
        <taxon>Bacillati</taxon>
        <taxon>Actinomycetota</taxon>
        <taxon>Actinomycetes</taxon>
        <taxon>Pseudonocardiales</taxon>
        <taxon>Pseudonocardiaceae</taxon>
        <taxon>Streptoalloteichus</taxon>
    </lineage>
</organism>
<dbReference type="InterPro" id="IPR016166">
    <property type="entry name" value="FAD-bd_PCMH"/>
</dbReference>
<keyword evidence="4" id="KW-0274">FAD</keyword>
<evidence type="ECO:0000313" key="7">
    <source>
        <dbReference type="EMBL" id="SHG58770.1"/>
    </source>
</evidence>
<reference evidence="7 8" key="1">
    <citation type="submission" date="2016-11" db="EMBL/GenBank/DDBJ databases">
        <authorList>
            <person name="Jaros S."/>
            <person name="Januszkiewicz K."/>
            <person name="Wedrychowicz H."/>
        </authorList>
    </citation>
    <scope>NUCLEOTIDE SEQUENCE [LARGE SCALE GENOMIC DNA]</scope>
    <source>
        <strain evidence="7 8">DSM 44523</strain>
    </source>
</reference>
<evidence type="ECO:0000256" key="5">
    <source>
        <dbReference type="ARBA" id="ARBA00023002"/>
    </source>
</evidence>
<dbReference type="SUPFAM" id="SSF56176">
    <property type="entry name" value="FAD-binding/transporter-associated domain-like"/>
    <property type="match status" value="1"/>
</dbReference>
<dbReference type="EMBL" id="FQVN01000010">
    <property type="protein sequence ID" value="SHG58770.1"/>
    <property type="molecule type" value="Genomic_DNA"/>
</dbReference>
<comment type="similarity">
    <text evidence="2">Belongs to the oxygen-dependent FAD-linked oxidoreductase family.</text>
</comment>
<evidence type="ECO:0000313" key="8">
    <source>
        <dbReference type="Proteomes" id="UP000184501"/>
    </source>
</evidence>
<dbReference type="RefSeq" id="WP_073488474.1">
    <property type="nucleotide sequence ID" value="NZ_FQVN01000010.1"/>
</dbReference>
<dbReference type="Gene3D" id="3.30.465.10">
    <property type="match status" value="1"/>
</dbReference>
<accession>A0A1M5L1G8</accession>
<dbReference type="GO" id="GO:0009690">
    <property type="term" value="P:cytokinin metabolic process"/>
    <property type="evidence" value="ECO:0007669"/>
    <property type="project" value="InterPro"/>
</dbReference>
<dbReference type="SUPFAM" id="SSF55103">
    <property type="entry name" value="FAD-linked oxidases, C-terminal domain"/>
    <property type="match status" value="1"/>
</dbReference>
<dbReference type="GO" id="GO:0019139">
    <property type="term" value="F:cytokinin dehydrogenase activity"/>
    <property type="evidence" value="ECO:0007669"/>
    <property type="project" value="InterPro"/>
</dbReference>
<dbReference type="Gene3D" id="3.30.43.10">
    <property type="entry name" value="Uridine Diphospho-n-acetylenolpyruvylglucosamine Reductase, domain 2"/>
    <property type="match status" value="1"/>
</dbReference>
<dbReference type="OrthoDB" id="6278354at2"/>
<dbReference type="InterPro" id="IPR006094">
    <property type="entry name" value="Oxid_FAD_bind_N"/>
</dbReference>
<sequence>MERIRHQAGDGPAAIPVDALPALDGELVVDTASRAALADDFGHTAHRLPLAVLRPASVADVAAMLRFAAAHGLRATPRGQGHATGGQAQVSDGVVIDMRTLDTVHKVLPDRVVVDAGARWSDVLVATVPSGLTPPVLTDCVELTVGGTLAVGGVGGTSHLHGLQTDNVLELEVVTGDGRVRTCSPNYDRPLFEAALAGLGQCVVIVRATLRLVSAQSSVRRHRLHYGDPRRLLAAQRRLVTHHRFDHVTGHARPDEHGGWAYVLEVGRFHTPPATAEDETALADIAPWDGEVETKDLPYLDFVSGTGRDGDEPPAAGEWTRAHPWLGAFLPDLSAGEAVADVMATLTGEEVGEGGRVVVHPTTTDRFNTPLFRVPGGPVVVHVALLRAAPPDDPAAMARITSASRAFSERVRAAGGAVHPTGTPPLTRDDWQAHFGPVWPRFAAAKGRYDPHHVLTPGQRIFLS</sequence>
<dbReference type="InterPro" id="IPR016167">
    <property type="entry name" value="FAD-bd_PCMH_sub1"/>
</dbReference>
<dbReference type="GO" id="GO:0071949">
    <property type="term" value="F:FAD binding"/>
    <property type="evidence" value="ECO:0007669"/>
    <property type="project" value="InterPro"/>
</dbReference>
<dbReference type="InterPro" id="IPR050432">
    <property type="entry name" value="FAD-linked_Oxidoreductases_BP"/>
</dbReference>
<dbReference type="PANTHER" id="PTHR13878">
    <property type="entry name" value="GULONOLACTONE OXIDASE"/>
    <property type="match status" value="1"/>
</dbReference>
<dbReference type="InterPro" id="IPR015345">
    <property type="entry name" value="Cytokinin_DH_FAD/cytokin-bd"/>
</dbReference>
<dbReference type="Pfam" id="PF01565">
    <property type="entry name" value="FAD_binding_4"/>
    <property type="match status" value="1"/>
</dbReference>
<gene>
    <name evidence="7" type="ORF">SAMN05444320_110133</name>
</gene>
<keyword evidence="3" id="KW-0285">Flavoprotein</keyword>
<comment type="cofactor">
    <cofactor evidence="1">
        <name>FAD</name>
        <dbReference type="ChEBI" id="CHEBI:57692"/>
    </cofactor>
</comment>
<evidence type="ECO:0000259" key="6">
    <source>
        <dbReference type="PROSITE" id="PS51387"/>
    </source>
</evidence>
<dbReference type="STRING" id="2017.SAMN05444320_110133"/>
<evidence type="ECO:0000256" key="1">
    <source>
        <dbReference type="ARBA" id="ARBA00001974"/>
    </source>
</evidence>
<dbReference type="PANTHER" id="PTHR13878:SF53">
    <property type="entry name" value="CYTOKININ DEHYDROGENASE 6"/>
    <property type="match status" value="1"/>
</dbReference>
<evidence type="ECO:0000256" key="2">
    <source>
        <dbReference type="ARBA" id="ARBA00005466"/>
    </source>
</evidence>
<dbReference type="Proteomes" id="UP000184501">
    <property type="component" value="Unassembled WGS sequence"/>
</dbReference>
<dbReference type="Pfam" id="PF09265">
    <property type="entry name" value="Cytokin-bind"/>
    <property type="match status" value="1"/>
</dbReference>
<dbReference type="InterPro" id="IPR016169">
    <property type="entry name" value="FAD-bd_PCMH_sub2"/>
</dbReference>
<keyword evidence="8" id="KW-1185">Reference proteome</keyword>
<dbReference type="InterPro" id="IPR016170">
    <property type="entry name" value="Cytok_DH_C_sf"/>
</dbReference>
<evidence type="ECO:0000256" key="4">
    <source>
        <dbReference type="ARBA" id="ARBA00022827"/>
    </source>
</evidence>
<name>A0A1M5L1G8_STRHI</name>
<dbReference type="AlphaFoldDB" id="A0A1M5L1G8"/>
<dbReference type="PROSITE" id="PS51387">
    <property type="entry name" value="FAD_PCMH"/>
    <property type="match status" value="1"/>
</dbReference>